<evidence type="ECO:0000256" key="4">
    <source>
        <dbReference type="ARBA" id="ARBA00007806"/>
    </source>
</evidence>
<dbReference type="PANTHER" id="PTHR22762">
    <property type="entry name" value="ALPHA-GLUCOSIDASE"/>
    <property type="match status" value="1"/>
</dbReference>
<dbReference type="FunFam" id="2.60.40.1180:FF:000089">
    <property type="entry name" value="Alpha-glucosidase B"/>
    <property type="match status" value="1"/>
</dbReference>
<dbReference type="GO" id="GO:0004558">
    <property type="term" value="F:alpha-1,4-glucosidase activity"/>
    <property type="evidence" value="ECO:0007669"/>
    <property type="project" value="UniProtKB-EC"/>
</dbReference>
<evidence type="ECO:0000256" key="1">
    <source>
        <dbReference type="ARBA" id="ARBA00000448"/>
    </source>
</evidence>
<evidence type="ECO:0000313" key="22">
    <source>
        <dbReference type="EMBL" id="KAL1591039.1"/>
    </source>
</evidence>
<evidence type="ECO:0000256" key="6">
    <source>
        <dbReference type="ARBA" id="ARBA00012744"/>
    </source>
</evidence>
<keyword evidence="10 17" id="KW-0378">Hydrolase</keyword>
<keyword evidence="15" id="KW-0624">Polysaccharide degradation</keyword>
<dbReference type="InterPro" id="IPR048395">
    <property type="entry name" value="Glyco_hydro_31_C"/>
</dbReference>
<evidence type="ECO:0000256" key="3">
    <source>
        <dbReference type="ARBA" id="ARBA00004613"/>
    </source>
</evidence>
<keyword evidence="11" id="KW-0325">Glycoprotein</keyword>
<feature type="compositionally biased region" description="Pro residues" evidence="18">
    <location>
        <begin position="467"/>
        <end position="482"/>
    </location>
</feature>
<dbReference type="AlphaFoldDB" id="A0AB34L1D4"/>
<dbReference type="InterPro" id="IPR000322">
    <property type="entry name" value="Glyco_hydro_31_TIM"/>
</dbReference>
<dbReference type="GO" id="GO:0000272">
    <property type="term" value="P:polysaccharide catabolic process"/>
    <property type="evidence" value="ECO:0007669"/>
    <property type="project" value="UniProtKB-KW"/>
</dbReference>
<dbReference type="Pfam" id="PF13802">
    <property type="entry name" value="Gal_mutarotas_2"/>
    <property type="match status" value="1"/>
</dbReference>
<evidence type="ECO:0000256" key="12">
    <source>
        <dbReference type="ARBA" id="ARBA00023277"/>
    </source>
</evidence>
<dbReference type="Proteomes" id="UP000803884">
    <property type="component" value="Unassembled WGS sequence"/>
</dbReference>
<evidence type="ECO:0000256" key="14">
    <source>
        <dbReference type="ARBA" id="ARBA00023316"/>
    </source>
</evidence>
<protein>
    <recommendedName>
        <fullName evidence="7">Probable alpha/beta-glucosidase agdC</fullName>
        <ecNumber evidence="5">3.2.1.20</ecNumber>
        <ecNumber evidence="6">3.2.1.21</ecNumber>
    </recommendedName>
</protein>
<keyword evidence="8" id="KW-0964">Secreted</keyword>
<feature type="domain" description="Glycoside hydrolase family 31 TIM barrel" evidence="19">
    <location>
        <begin position="278"/>
        <end position="740"/>
    </location>
</feature>
<evidence type="ECO:0000256" key="11">
    <source>
        <dbReference type="ARBA" id="ARBA00023180"/>
    </source>
</evidence>
<dbReference type="RefSeq" id="XP_069234144.1">
    <property type="nucleotide sequence ID" value="XM_069368962.1"/>
</dbReference>
<evidence type="ECO:0000256" key="7">
    <source>
        <dbReference type="ARBA" id="ARBA00014002"/>
    </source>
</evidence>
<dbReference type="Gene3D" id="3.20.20.80">
    <property type="entry name" value="Glycosidases"/>
    <property type="match status" value="2"/>
</dbReference>
<accession>A0AB34L1D4</accession>
<comment type="catalytic activity">
    <reaction evidence="2">
        <text>Hydrolysis of terminal, non-reducing (1-&gt;4)-linked alpha-D-glucose residues with release of alpha-D-glucose.</text>
        <dbReference type="EC" id="3.2.1.20"/>
    </reaction>
</comment>
<dbReference type="CDD" id="cd14752">
    <property type="entry name" value="GH31_N"/>
    <property type="match status" value="1"/>
</dbReference>
<organism evidence="22 23">
    <name type="scientific">Cladosporium halotolerans</name>
    <dbReference type="NCBI Taxonomy" id="1052096"/>
    <lineage>
        <taxon>Eukaryota</taxon>
        <taxon>Fungi</taxon>
        <taxon>Dikarya</taxon>
        <taxon>Ascomycota</taxon>
        <taxon>Pezizomycotina</taxon>
        <taxon>Dothideomycetes</taxon>
        <taxon>Dothideomycetidae</taxon>
        <taxon>Cladosporiales</taxon>
        <taxon>Cladosporiaceae</taxon>
        <taxon>Cladosporium</taxon>
    </lineage>
</organism>
<keyword evidence="9" id="KW-0732">Signal</keyword>
<feature type="domain" description="Glycoside hydrolase family 31 N-terminal" evidence="20">
    <location>
        <begin position="125"/>
        <end position="235"/>
    </location>
</feature>
<comment type="function">
    <text evidence="16">Glucosidase involved in the degradation of cellulosic biomass. Has both alpha- and beta-glucosidase activity.</text>
</comment>
<evidence type="ECO:0000256" key="18">
    <source>
        <dbReference type="SAM" id="MobiDB-lite"/>
    </source>
</evidence>
<dbReference type="EMBL" id="JAAQHG020000001">
    <property type="protein sequence ID" value="KAL1591039.1"/>
    <property type="molecule type" value="Genomic_DNA"/>
</dbReference>
<dbReference type="GO" id="GO:0008422">
    <property type="term" value="F:beta-glucosidase activity"/>
    <property type="evidence" value="ECO:0007669"/>
    <property type="project" value="UniProtKB-EC"/>
</dbReference>
<dbReference type="EC" id="3.2.1.20" evidence="5"/>
<dbReference type="InterPro" id="IPR017853">
    <property type="entry name" value="GH"/>
</dbReference>
<evidence type="ECO:0000256" key="13">
    <source>
        <dbReference type="ARBA" id="ARBA00023295"/>
    </source>
</evidence>
<dbReference type="SUPFAM" id="SSF51011">
    <property type="entry name" value="Glycosyl hydrolase domain"/>
    <property type="match status" value="1"/>
</dbReference>
<dbReference type="PANTHER" id="PTHR22762:SF67">
    <property type="entry name" value="ALPHA_BETA-GLUCOSIDASE AGDC-RELATED"/>
    <property type="match status" value="1"/>
</dbReference>
<evidence type="ECO:0000256" key="8">
    <source>
        <dbReference type="ARBA" id="ARBA00022525"/>
    </source>
</evidence>
<proteinExistence type="inferred from homology"/>
<comment type="caution">
    <text evidence="22">The sequence shown here is derived from an EMBL/GenBank/DDBJ whole genome shotgun (WGS) entry which is preliminary data.</text>
</comment>
<keyword evidence="14" id="KW-0961">Cell wall biogenesis/degradation</keyword>
<dbReference type="Pfam" id="PF21365">
    <property type="entry name" value="Glyco_hydro_31_3rd"/>
    <property type="match status" value="1"/>
</dbReference>
<dbReference type="InterPro" id="IPR030458">
    <property type="entry name" value="Glyco_hydro_31_AS"/>
</dbReference>
<dbReference type="CDD" id="cd06602">
    <property type="entry name" value="GH31_MGAM_SI_GAA"/>
    <property type="match status" value="1"/>
</dbReference>
<evidence type="ECO:0000256" key="17">
    <source>
        <dbReference type="RuleBase" id="RU361185"/>
    </source>
</evidence>
<gene>
    <name evidence="22" type="ORF">WHR41_00356</name>
</gene>
<comment type="catalytic activity">
    <reaction evidence="1">
        <text>Hydrolysis of terminal, non-reducing beta-D-glucosyl residues with release of beta-D-glucose.</text>
        <dbReference type="EC" id="3.2.1.21"/>
    </reaction>
</comment>
<feature type="compositionally biased region" description="Basic residues" evidence="18">
    <location>
        <begin position="512"/>
        <end position="528"/>
    </location>
</feature>
<dbReference type="Gene3D" id="2.60.40.1760">
    <property type="entry name" value="glycosyl hydrolase (family 31)"/>
    <property type="match status" value="1"/>
</dbReference>
<evidence type="ECO:0000256" key="10">
    <source>
        <dbReference type="ARBA" id="ARBA00022801"/>
    </source>
</evidence>
<dbReference type="GO" id="GO:0030246">
    <property type="term" value="F:carbohydrate binding"/>
    <property type="evidence" value="ECO:0007669"/>
    <property type="project" value="InterPro"/>
</dbReference>
<feature type="domain" description="Glycosyl hydrolase family 31 C-terminal" evidence="21">
    <location>
        <begin position="748"/>
        <end position="834"/>
    </location>
</feature>
<evidence type="ECO:0000256" key="9">
    <source>
        <dbReference type="ARBA" id="ARBA00022729"/>
    </source>
</evidence>
<evidence type="ECO:0000256" key="5">
    <source>
        <dbReference type="ARBA" id="ARBA00012741"/>
    </source>
</evidence>
<keyword evidence="13 17" id="KW-0326">Glycosidase</keyword>
<dbReference type="InterPro" id="IPR011013">
    <property type="entry name" value="Gal_mutarotase_sf_dom"/>
</dbReference>
<dbReference type="Gene3D" id="2.60.40.1180">
    <property type="entry name" value="Golgi alpha-mannosidase II"/>
    <property type="match status" value="2"/>
</dbReference>
<evidence type="ECO:0000259" key="20">
    <source>
        <dbReference type="Pfam" id="PF13802"/>
    </source>
</evidence>
<evidence type="ECO:0000313" key="23">
    <source>
        <dbReference type="Proteomes" id="UP000803884"/>
    </source>
</evidence>
<reference evidence="22 23" key="1">
    <citation type="journal article" date="2020" name="Microbiol. Resour. Announc.">
        <title>Draft Genome Sequence of a Cladosporium Species Isolated from the Mesophotic Ascidian Didemnum maculosum.</title>
        <authorList>
            <person name="Gioti A."/>
            <person name="Siaperas R."/>
            <person name="Nikolaivits E."/>
            <person name="Le Goff G."/>
            <person name="Ouazzani J."/>
            <person name="Kotoulas G."/>
            <person name="Topakas E."/>
        </authorList>
    </citation>
    <scope>NUCLEOTIDE SEQUENCE [LARGE SCALE GENOMIC DNA]</scope>
    <source>
        <strain evidence="22 23">TM138-S3</strain>
    </source>
</reference>
<sequence>MIVKKILASAAAFGGTAIAQSAAGVEDLDGPGRDLYEKDLSACPGYVAKNQHKTDSGFYADLSLAGPACNVFGTDLPELKLEVEYQTNDRLHVKIKDSNNTVYQVPDEVFPRPGYGQWCSSKDSNLQFDFQADPFSFSVSRSDTGEVLFDTTGEKLVFESQYVYLKTRLAEEPHLFGLGEHSDNFQLNTTNYTRTIYTRDSYGTPQGENLYGAHPIYFDHRGNATHGVFLLNSNGMDIYINDGALEYNLIGGVLDFYFIAGPSPRDVATQYAEIAQHPLMTPYWGLGFHQCKYGYQDVYEVAAVVANYSEAGVPLETMWTDIDYMDRRRIFTLDPERFPPNLVKDLVDTIHSRDQKYIVMVDPAVYYKESNPALDEGLRYDTFMKELNGSNYQGVVWAGPSYFPDWFHPNSQQYWDEQFLNFFDGVNGPNIDGLWIDMNEPANFYNRPYPGNNTTPEAFAEADGDPPEPPPVREGPDAPIPGFPDSLQPNFASGGSGRRSITNTKRSESKKQHGNKSGRWNSMRKHWGQGRQGRRGDSWQNGGQTGSGCGPNECKGLPNRELIRPPYMIQNGAGPTLADSTADTDIVQSGGLTQYDTHNLYGAMMSTHSHNAMRARRPDDRALVITRSTFAGSGKDVSHWLGDNLSEWFQYRLSISQILQMASLYQIPVVGPDVCGFGGNVTETLCARWFTLGALAYPFYRNHAEISANSQEAYRWPTVAEAARRAMSIRYQLLDYMYTAVYRQNQTGLPTLNPLFFNYPEDANTYPIDLQLFLGDGILVSPVTEENSTTVNYYLPDDIFYEWGTGKPVRGQGEYVTAEVDFTDITVHYKGGVVYPQRVESANTTTALRTKGFNIVIAPGLDGSAEGSLYLDDGISVEQDAISEIDFKYEDGKFSMDGSFDYDAGVNVETITLLGVDSKPDGAEDADYDAENKKLVLHVDVPLTGKYEATIA</sequence>
<dbReference type="InterPro" id="IPR013780">
    <property type="entry name" value="Glyco_hydro_b"/>
</dbReference>
<evidence type="ECO:0000259" key="19">
    <source>
        <dbReference type="Pfam" id="PF01055"/>
    </source>
</evidence>
<dbReference type="GeneID" id="96001800"/>
<evidence type="ECO:0000256" key="16">
    <source>
        <dbReference type="ARBA" id="ARBA00025512"/>
    </source>
</evidence>
<dbReference type="SUPFAM" id="SSF51445">
    <property type="entry name" value="(Trans)glycosidases"/>
    <property type="match status" value="1"/>
</dbReference>
<comment type="subcellular location">
    <subcellularLocation>
        <location evidence="3">Secreted</location>
    </subcellularLocation>
</comment>
<dbReference type="EC" id="3.2.1.21" evidence="6"/>
<evidence type="ECO:0000256" key="2">
    <source>
        <dbReference type="ARBA" id="ARBA00001657"/>
    </source>
</evidence>
<dbReference type="SUPFAM" id="SSF74650">
    <property type="entry name" value="Galactose mutarotase-like"/>
    <property type="match status" value="1"/>
</dbReference>
<keyword evidence="23" id="KW-1185">Reference proteome</keyword>
<evidence type="ECO:0000259" key="21">
    <source>
        <dbReference type="Pfam" id="PF21365"/>
    </source>
</evidence>
<dbReference type="GO" id="GO:0071555">
    <property type="term" value="P:cell wall organization"/>
    <property type="evidence" value="ECO:0007669"/>
    <property type="project" value="UniProtKB-KW"/>
</dbReference>
<evidence type="ECO:0000256" key="15">
    <source>
        <dbReference type="ARBA" id="ARBA00023326"/>
    </source>
</evidence>
<dbReference type="GO" id="GO:0005576">
    <property type="term" value="C:extracellular region"/>
    <property type="evidence" value="ECO:0007669"/>
    <property type="project" value="UniProtKB-SubCell"/>
</dbReference>
<dbReference type="Pfam" id="PF01055">
    <property type="entry name" value="Glyco_hydro_31_2nd"/>
    <property type="match status" value="1"/>
</dbReference>
<name>A0AB34L1D4_9PEZI</name>
<comment type="similarity">
    <text evidence="4 17">Belongs to the glycosyl hydrolase 31 family.</text>
</comment>
<feature type="compositionally biased region" description="Polar residues" evidence="18">
    <location>
        <begin position="487"/>
        <end position="504"/>
    </location>
</feature>
<dbReference type="PROSITE" id="PS00129">
    <property type="entry name" value="GLYCOSYL_HYDROL_F31_1"/>
    <property type="match status" value="1"/>
</dbReference>
<feature type="region of interest" description="Disordered" evidence="18">
    <location>
        <begin position="447"/>
        <end position="557"/>
    </location>
</feature>
<keyword evidence="12" id="KW-0119">Carbohydrate metabolism</keyword>
<dbReference type="InterPro" id="IPR025887">
    <property type="entry name" value="Glyco_hydro_31_N_dom"/>
</dbReference>
<dbReference type="FunFam" id="3.20.20.80:FF:000295">
    <property type="entry name" value="Alpha-glucosidase B"/>
    <property type="match status" value="1"/>
</dbReference>